<reference evidence="1" key="1">
    <citation type="journal article" date="2021" name="Sci. Rep.">
        <title>Diploid genomic architecture of Nitzschia inconspicua, an elite biomass production diatom.</title>
        <authorList>
            <person name="Oliver A."/>
            <person name="Podell S."/>
            <person name="Pinowska A."/>
            <person name="Traller J.C."/>
            <person name="Smith S.R."/>
            <person name="McClure R."/>
            <person name="Beliaev A."/>
            <person name="Bohutskyi P."/>
            <person name="Hill E.A."/>
            <person name="Rabines A."/>
            <person name="Zheng H."/>
            <person name="Allen L.Z."/>
            <person name="Kuo A."/>
            <person name="Grigoriev I.V."/>
            <person name="Allen A.E."/>
            <person name="Hazlebeck D."/>
            <person name="Allen E.E."/>
        </authorList>
    </citation>
    <scope>NUCLEOTIDE SEQUENCE</scope>
    <source>
        <strain evidence="1">Hildebrandi</strain>
    </source>
</reference>
<organism evidence="1 2">
    <name type="scientific">Nitzschia inconspicua</name>
    <dbReference type="NCBI Taxonomy" id="303405"/>
    <lineage>
        <taxon>Eukaryota</taxon>
        <taxon>Sar</taxon>
        <taxon>Stramenopiles</taxon>
        <taxon>Ochrophyta</taxon>
        <taxon>Bacillariophyta</taxon>
        <taxon>Bacillariophyceae</taxon>
        <taxon>Bacillariophycidae</taxon>
        <taxon>Bacillariales</taxon>
        <taxon>Bacillariaceae</taxon>
        <taxon>Nitzschia</taxon>
    </lineage>
</organism>
<comment type="caution">
    <text evidence="1">The sequence shown here is derived from an EMBL/GenBank/DDBJ whole genome shotgun (WGS) entry which is preliminary data.</text>
</comment>
<keyword evidence="2" id="KW-1185">Reference proteome</keyword>
<evidence type="ECO:0000313" key="2">
    <source>
        <dbReference type="Proteomes" id="UP000693970"/>
    </source>
</evidence>
<sequence length="463" mass="53046">MGNTPSSTKPTQKRRILTLQQRDLDSEGILHATIGDIWGWKLESYAGAYDDALKLRRYDKPQMYERLEDFCQQKKSAAEAGKELEEWLTRTTVVTRKSGEEEIEVEHKQKKHKKNFIEPYTSAEQEVYKGLLSIMAGTNRGRAHFLPADMDCNVFWGKYIELVCGADTGKYDEGTRQTMVDIVKDFRVNLLGLDGNHDEIFDKLKTGILLAIPLLENPAGWKQQEPYEILIVCDRPAAYKFFSRHTEEKHVHWATVPDLVLATKVITETAKAMADSLDKHWDEYYSQRSNNGTRYQLLSRLKDYLRNDGGEKGVRVPDMKKDISSSMLQFGKDHIDLSRIINNQEVKLIKIDLGMLYRDEFSKYIPDPWLMALKAATNWSAFAYPRHQGKYLKLAPTCDDDDSTNSKSLPVVSFLSDEVIHQRFWEDMLRRREAEVEGMSLSIVSDDDHSVSTLGDEDVAAGS</sequence>
<dbReference type="Proteomes" id="UP000693970">
    <property type="component" value="Unassembled WGS sequence"/>
</dbReference>
<reference evidence="1" key="2">
    <citation type="submission" date="2021-04" db="EMBL/GenBank/DDBJ databases">
        <authorList>
            <person name="Podell S."/>
        </authorList>
    </citation>
    <scope>NUCLEOTIDE SEQUENCE</scope>
    <source>
        <strain evidence="1">Hildebrandi</strain>
    </source>
</reference>
<accession>A0A9K3L6D9</accession>
<gene>
    <name evidence="1" type="ORF">IV203_001181</name>
</gene>
<dbReference type="EMBL" id="JAGRRH010000015">
    <property type="protein sequence ID" value="KAG7356495.1"/>
    <property type="molecule type" value="Genomic_DNA"/>
</dbReference>
<dbReference type="OrthoDB" id="49757at2759"/>
<name>A0A9K3L6D9_9STRA</name>
<protein>
    <submittedName>
        <fullName evidence="1">Uncharacterized protein</fullName>
    </submittedName>
</protein>
<dbReference type="AlphaFoldDB" id="A0A9K3L6D9"/>
<evidence type="ECO:0000313" key="1">
    <source>
        <dbReference type="EMBL" id="KAG7356495.1"/>
    </source>
</evidence>
<proteinExistence type="predicted"/>